<dbReference type="Pfam" id="PF04264">
    <property type="entry name" value="YceI"/>
    <property type="match status" value="1"/>
</dbReference>
<dbReference type="InterPro" id="IPR007372">
    <property type="entry name" value="Lipid/polyisoprenoid-bd_YceI"/>
</dbReference>
<dbReference type="RefSeq" id="WP_102242369.1">
    <property type="nucleotide sequence ID" value="NZ_CP025704.1"/>
</dbReference>
<name>A0A2K9NQN8_BACTC</name>
<evidence type="ECO:0000313" key="2">
    <source>
        <dbReference type="Proteomes" id="UP000235584"/>
    </source>
</evidence>
<dbReference type="SUPFAM" id="SSF101874">
    <property type="entry name" value="YceI-like"/>
    <property type="match status" value="1"/>
</dbReference>
<reference evidence="1 2" key="1">
    <citation type="submission" date="2018-01" db="EMBL/GenBank/DDBJ databases">
        <title>Complete genome sequence of Bacteriovorax stolpii DSM12778.</title>
        <authorList>
            <person name="Tang B."/>
            <person name="Chang J."/>
        </authorList>
    </citation>
    <scope>NUCLEOTIDE SEQUENCE [LARGE SCALE GENOMIC DNA]</scope>
    <source>
        <strain evidence="1 2">DSM 12778</strain>
    </source>
</reference>
<dbReference type="Gene3D" id="2.40.128.110">
    <property type="entry name" value="Lipid/polyisoprenoid-binding, YceI-like"/>
    <property type="match status" value="1"/>
</dbReference>
<protein>
    <submittedName>
        <fullName evidence="1">Uncharacterized protein</fullName>
    </submittedName>
</protein>
<gene>
    <name evidence="1" type="ORF">C0V70_02915</name>
</gene>
<dbReference type="KEGG" id="bsto:C0V70_02915"/>
<dbReference type="OrthoDB" id="5295536at2"/>
<proteinExistence type="predicted"/>
<sequence length="159" mass="17328">MKKMIALCSGVLMMGSVMAHEVTVKVALSPAGSFEAKSAKVKGDVKKDGNKFTADNLWVKVEELKTGISLRDEHFHKHLNFEKSPKISFSQVSAADGKGTGTLTVNDVKKPVDFTYKQVNPNKIEATFKVKPSDMKLKPAEYMGIGVTDEVEVVAVIDV</sequence>
<evidence type="ECO:0000313" key="1">
    <source>
        <dbReference type="EMBL" id="AUN97074.1"/>
    </source>
</evidence>
<organism evidence="1 2">
    <name type="scientific">Bacteriovorax stolpii</name>
    <name type="common">Bdellovibrio stolpii</name>
    <dbReference type="NCBI Taxonomy" id="960"/>
    <lineage>
        <taxon>Bacteria</taxon>
        <taxon>Pseudomonadati</taxon>
        <taxon>Bdellovibrionota</taxon>
        <taxon>Bacteriovoracia</taxon>
        <taxon>Bacteriovoracales</taxon>
        <taxon>Bacteriovoracaceae</taxon>
        <taxon>Bacteriovorax</taxon>
    </lineage>
</organism>
<dbReference type="Proteomes" id="UP000235584">
    <property type="component" value="Chromosome"/>
</dbReference>
<dbReference type="AlphaFoldDB" id="A0A2K9NQN8"/>
<dbReference type="EMBL" id="CP025704">
    <property type="protein sequence ID" value="AUN97074.1"/>
    <property type="molecule type" value="Genomic_DNA"/>
</dbReference>
<accession>A0A2K9NQN8</accession>
<dbReference type="InterPro" id="IPR036761">
    <property type="entry name" value="TTHA0802/YceI-like_sf"/>
</dbReference>
<keyword evidence="2" id="KW-1185">Reference proteome</keyword>